<reference evidence="1 2" key="1">
    <citation type="submission" date="2021-08" db="EMBL/GenBank/DDBJ databases">
        <title>Shewanella putrefaciens YZ-J, complete genome.</title>
        <authorList>
            <person name="Yi Z."/>
        </authorList>
    </citation>
    <scope>NUCLEOTIDE SEQUENCE [LARGE SCALE GENOMIC DNA]</scope>
    <source>
        <strain evidence="1 2">YZ-J</strain>
    </source>
</reference>
<gene>
    <name evidence="1" type="ORF">K3G22_08260</name>
</gene>
<dbReference type="EMBL" id="CP080635">
    <property type="protein sequence ID" value="QYX74371.1"/>
    <property type="molecule type" value="Genomic_DNA"/>
</dbReference>
<keyword evidence="2" id="KW-1185">Reference proteome</keyword>
<dbReference type="RefSeq" id="WP_061782891.1">
    <property type="nucleotide sequence ID" value="NZ_BMPK01000003.1"/>
</dbReference>
<evidence type="ECO:0000313" key="2">
    <source>
        <dbReference type="Proteomes" id="UP000827084"/>
    </source>
</evidence>
<evidence type="ECO:0000313" key="1">
    <source>
        <dbReference type="EMBL" id="QYX74371.1"/>
    </source>
</evidence>
<organism evidence="1 2">
    <name type="scientific">Shewanella putrefaciens</name>
    <name type="common">Pseudomonas putrefaciens</name>
    <dbReference type="NCBI Taxonomy" id="24"/>
    <lineage>
        <taxon>Bacteria</taxon>
        <taxon>Pseudomonadati</taxon>
        <taxon>Pseudomonadota</taxon>
        <taxon>Gammaproteobacteria</taxon>
        <taxon>Alteromonadales</taxon>
        <taxon>Shewanellaceae</taxon>
        <taxon>Shewanella</taxon>
    </lineage>
</organism>
<sequence length="144" mass="16281">MKQALSDSVVAMVNTHSPAKNLTNIWCYQFNARHCSLLNMLGWGVNRTLALATIGKRDFFVEPPRMGLRRVARALVLFMAISIQKVHSAKHSVEQACSPKTRFVVDNLAVNLLMIPRLRGDDKSNKKPKINKKPRIIFWALLVS</sequence>
<accession>A0ABX8XGK0</accession>
<proteinExistence type="predicted"/>
<dbReference type="Proteomes" id="UP000827084">
    <property type="component" value="Chromosome"/>
</dbReference>
<name>A0ABX8XGK0_SHEPU</name>
<protein>
    <submittedName>
        <fullName evidence="1">Uncharacterized protein</fullName>
    </submittedName>
</protein>
<dbReference type="GeneID" id="67443246"/>